<protein>
    <recommendedName>
        <fullName evidence="4">DUF2663 domain-containing protein</fullName>
    </recommendedName>
</protein>
<evidence type="ECO:0000313" key="2">
    <source>
        <dbReference type="EMBL" id="BBP90391.1"/>
    </source>
</evidence>
<evidence type="ECO:0000256" key="1">
    <source>
        <dbReference type="SAM" id="Phobius"/>
    </source>
</evidence>
<reference evidence="2 3" key="1">
    <citation type="submission" date="2019-12" db="EMBL/GenBank/DDBJ databases">
        <title>Full genome sequence of a Bacillus safensis strain isolated from commercially available natto in Indonesia.</title>
        <authorList>
            <person name="Yoshida M."/>
            <person name="Uomi M."/>
            <person name="Waturangi D."/>
            <person name="Ekaputri J.J."/>
            <person name="Setiamarga D.H.E."/>
        </authorList>
    </citation>
    <scope>NUCLEOTIDE SEQUENCE [LARGE SCALE GENOMIC DNA]</scope>
    <source>
        <strain evidence="2 3">IDN1</strain>
    </source>
</reference>
<gene>
    <name evidence="2" type="primary">ypbF</name>
    <name evidence="2" type="ORF">BsIDN1_40090</name>
</gene>
<feature type="transmembrane region" description="Helical" evidence="1">
    <location>
        <begin position="59"/>
        <end position="78"/>
    </location>
</feature>
<dbReference type="Proteomes" id="UP000464658">
    <property type="component" value="Chromosome"/>
</dbReference>
<proteinExistence type="predicted"/>
<accession>A0A5S9MBX3</accession>
<keyword evidence="1" id="KW-1133">Transmembrane helix</keyword>
<dbReference type="EMBL" id="AP021906">
    <property type="protein sequence ID" value="BBP90391.1"/>
    <property type="molecule type" value="Genomic_DNA"/>
</dbReference>
<evidence type="ECO:0000313" key="3">
    <source>
        <dbReference type="Proteomes" id="UP000464658"/>
    </source>
</evidence>
<feature type="transmembrane region" description="Helical" evidence="1">
    <location>
        <begin position="98"/>
        <end position="115"/>
    </location>
</feature>
<sequence>MKKHAHTYVEKRDRVYVMTLHAISRYMDQPTRKMMETLIKRKHKYEGFAKQCSVQRWQWTALLSLAILLFYFVITANAGGGSLQPEAMIATLLGHEVFLFWIMAEVFAFYASYYYKKKKKKRLRMNIIGFDVKLYKKSTDLWPQSNQWKERETVFHYMQKQYDINLYYESK</sequence>
<dbReference type="AlphaFoldDB" id="A0A5S9MBX3"/>
<name>A0A5S9MBX3_BACIA</name>
<dbReference type="InterPro" id="IPR020210">
    <property type="entry name" value="Uncharacterised_YpbF_TM"/>
</dbReference>
<organism evidence="2 3">
    <name type="scientific">Bacillus safensis</name>
    <dbReference type="NCBI Taxonomy" id="561879"/>
    <lineage>
        <taxon>Bacteria</taxon>
        <taxon>Bacillati</taxon>
        <taxon>Bacillota</taxon>
        <taxon>Bacilli</taxon>
        <taxon>Bacillales</taxon>
        <taxon>Bacillaceae</taxon>
        <taxon>Bacillus</taxon>
    </lineage>
</organism>
<dbReference type="Pfam" id="PF10864">
    <property type="entry name" value="DUF2663"/>
    <property type="match status" value="1"/>
</dbReference>
<keyword evidence="1" id="KW-0472">Membrane</keyword>
<evidence type="ECO:0008006" key="4">
    <source>
        <dbReference type="Google" id="ProtNLM"/>
    </source>
</evidence>
<keyword evidence="1" id="KW-0812">Transmembrane</keyword>